<dbReference type="AlphaFoldDB" id="A0A812RD36"/>
<feature type="non-terminal residue" evidence="2">
    <location>
        <position position="584"/>
    </location>
</feature>
<evidence type="ECO:0000256" key="1">
    <source>
        <dbReference type="SAM" id="MobiDB-lite"/>
    </source>
</evidence>
<organism evidence="2 3">
    <name type="scientific">Symbiodinium necroappetens</name>
    <dbReference type="NCBI Taxonomy" id="1628268"/>
    <lineage>
        <taxon>Eukaryota</taxon>
        <taxon>Sar</taxon>
        <taxon>Alveolata</taxon>
        <taxon>Dinophyceae</taxon>
        <taxon>Suessiales</taxon>
        <taxon>Symbiodiniaceae</taxon>
        <taxon>Symbiodinium</taxon>
    </lineage>
</organism>
<dbReference type="EMBL" id="CAJNJA010018944">
    <property type="protein sequence ID" value="CAE7435237.1"/>
    <property type="molecule type" value="Genomic_DNA"/>
</dbReference>
<proteinExistence type="predicted"/>
<dbReference type="Proteomes" id="UP000601435">
    <property type="component" value="Unassembled WGS sequence"/>
</dbReference>
<reference evidence="2" key="1">
    <citation type="submission" date="2021-02" db="EMBL/GenBank/DDBJ databases">
        <authorList>
            <person name="Dougan E. K."/>
            <person name="Rhodes N."/>
            <person name="Thang M."/>
            <person name="Chan C."/>
        </authorList>
    </citation>
    <scope>NUCLEOTIDE SEQUENCE</scope>
</reference>
<comment type="caution">
    <text evidence="2">The sequence shown here is derived from an EMBL/GenBank/DDBJ whole genome shotgun (WGS) entry which is preliminary data.</text>
</comment>
<feature type="compositionally biased region" description="Low complexity" evidence="1">
    <location>
        <begin position="297"/>
        <end position="324"/>
    </location>
</feature>
<feature type="region of interest" description="Disordered" evidence="1">
    <location>
        <begin position="359"/>
        <end position="378"/>
    </location>
</feature>
<sequence>LADLADIGGNRRCYAAAPAGFIAGGASSIDSDITLGESSTEAVDAPSTETAPLLGPDCVVTVLSRVGHEGLDLRPLPPVQKAPFPAPVIAAMPAQSTAADKPEESCSDDQPLISLVSRTRKTSKCDDTVVPKAKKPKPAGGGCETTSSESTSTGSVVSTPKEQNPLKSAAVREAFARLVVARLQGRPARPAAVDHRPGGRAHNYDLPMVTPEEIKQAVRVNRKSRFQIQTIDGADRDFTEDSGNMCISSLARRGIQFYKAPNEVLLSPGQDGWIPTSFIYQVQVAAYSSSVNKPRQIEQAQQEQPDPQTQAQAQANAGGQATQAVETGEWHVQQARRLLASMEPGDANIVMDVVAAADGTPQRRDGDAPGRDATNPHEAGEAVATARAGACGLRVLLEQTEQEHIIWSTTSLILLPTIQNRLNTTQLPELFRLLASLQDLRAGAHIESARVAQHYVALHGVFHDAPEIAVGNWVLSLAAELISPGMCHHFRADDTMGSFVEAWIAQLRQAQEDARCDPGLDSPRNAKELCRELRRCSGAYRQSRRRATHATSAAGPVPSDQASCTLWGLEGDDAPGTHREYSSH</sequence>
<accession>A0A812RD36</accession>
<feature type="compositionally biased region" description="Low complexity" evidence="1">
    <location>
        <begin position="144"/>
        <end position="159"/>
    </location>
</feature>
<dbReference type="OrthoDB" id="10369371at2759"/>
<feature type="region of interest" description="Disordered" evidence="1">
    <location>
        <begin position="127"/>
        <end position="165"/>
    </location>
</feature>
<feature type="region of interest" description="Disordered" evidence="1">
    <location>
        <begin position="295"/>
        <end position="327"/>
    </location>
</feature>
<name>A0A812RD36_9DINO</name>
<evidence type="ECO:0000313" key="3">
    <source>
        <dbReference type="Proteomes" id="UP000601435"/>
    </source>
</evidence>
<keyword evidence="3" id="KW-1185">Reference proteome</keyword>
<evidence type="ECO:0000313" key="2">
    <source>
        <dbReference type="EMBL" id="CAE7435237.1"/>
    </source>
</evidence>
<protein>
    <submittedName>
        <fullName evidence="2">Uncharacterized protein</fullName>
    </submittedName>
</protein>
<feature type="compositionally biased region" description="Basic and acidic residues" evidence="1">
    <location>
        <begin position="361"/>
        <end position="378"/>
    </location>
</feature>
<gene>
    <name evidence="2" type="ORF">SNEC2469_LOCUS11954</name>
</gene>